<feature type="domain" description="H15" evidence="2">
    <location>
        <begin position="22"/>
        <end position="95"/>
    </location>
</feature>
<dbReference type="InterPro" id="IPR036390">
    <property type="entry name" value="WH_DNA-bd_sf"/>
</dbReference>
<dbReference type="AlphaFoldDB" id="A0A8C8B8H7"/>
<reference evidence="3" key="2">
    <citation type="submission" date="2025-09" db="UniProtKB">
        <authorList>
            <consortium name="Ensembl"/>
        </authorList>
    </citation>
    <scope>IDENTIFICATION</scope>
</reference>
<dbReference type="PROSITE" id="PS51504">
    <property type="entry name" value="H15"/>
    <property type="match status" value="1"/>
</dbReference>
<evidence type="ECO:0000256" key="1">
    <source>
        <dbReference type="SAM" id="MobiDB-lite"/>
    </source>
</evidence>
<dbReference type="InterPro" id="IPR005818">
    <property type="entry name" value="Histone_H1/H5_H15"/>
</dbReference>
<reference evidence="3" key="1">
    <citation type="submission" date="2025-08" db="UniProtKB">
        <authorList>
            <consortium name="Ensembl"/>
        </authorList>
    </citation>
    <scope>IDENTIFICATION</scope>
</reference>
<dbReference type="Pfam" id="PF00538">
    <property type="entry name" value="Linker_histone"/>
    <property type="match status" value="1"/>
</dbReference>
<name>A0A8C8B8H7_9STRI</name>
<dbReference type="Gene3D" id="1.10.10.10">
    <property type="entry name" value="Winged helix-like DNA-binding domain superfamily/Winged helix DNA-binding domain"/>
    <property type="match status" value="1"/>
</dbReference>
<proteinExistence type="predicted"/>
<protein>
    <recommendedName>
        <fullName evidence="2">H15 domain-containing protein</fullName>
    </recommendedName>
</protein>
<dbReference type="Proteomes" id="UP000694552">
    <property type="component" value="Unplaced"/>
</dbReference>
<dbReference type="GO" id="GO:0000786">
    <property type="term" value="C:nucleosome"/>
    <property type="evidence" value="ECO:0007669"/>
    <property type="project" value="InterPro"/>
</dbReference>
<dbReference type="InterPro" id="IPR036388">
    <property type="entry name" value="WH-like_DNA-bd_sf"/>
</dbReference>
<dbReference type="GO" id="GO:0003677">
    <property type="term" value="F:DNA binding"/>
    <property type="evidence" value="ECO:0007669"/>
    <property type="project" value="InterPro"/>
</dbReference>
<evidence type="ECO:0000313" key="3">
    <source>
        <dbReference type="Ensembl" id="ENSOSUP00000015304.1"/>
    </source>
</evidence>
<keyword evidence="4" id="KW-1185">Reference proteome</keyword>
<dbReference type="Ensembl" id="ENSOSUT00000015819.1">
    <property type="protein sequence ID" value="ENSOSUP00000015304.1"/>
    <property type="gene ID" value="ENSOSUG00000010917.1"/>
</dbReference>
<evidence type="ECO:0000259" key="2">
    <source>
        <dbReference type="PROSITE" id="PS51504"/>
    </source>
</evidence>
<feature type="compositionally biased region" description="Basic residues" evidence="1">
    <location>
        <begin position="106"/>
        <end position="151"/>
    </location>
</feature>
<accession>A0A8C8B8H7</accession>
<sequence length="195" mass="21308">MGRYGISPRRSASKTSAAQLRARRSLSDRILHAVNLSPGRKGASLTFIKNVMSAEGYDVARNKGRLKAAIVAMLENGLLERVTGNGVAGSFRIGPMVKDRLGGAAQRKRATPKTRQRLAGKKKKKGSPRRALKSTAKRRRRARKTRKKVAKRGMGDKKAPRSGPQRVVLNQVRARPRGAASICSEPAKNLQIGFF</sequence>
<feature type="region of interest" description="Disordered" evidence="1">
    <location>
        <begin position="99"/>
        <end position="166"/>
    </location>
</feature>
<evidence type="ECO:0000313" key="4">
    <source>
        <dbReference type="Proteomes" id="UP000694552"/>
    </source>
</evidence>
<dbReference type="SUPFAM" id="SSF46785">
    <property type="entry name" value="Winged helix' DNA-binding domain"/>
    <property type="match status" value="1"/>
</dbReference>
<dbReference type="GO" id="GO:0006334">
    <property type="term" value="P:nucleosome assembly"/>
    <property type="evidence" value="ECO:0007669"/>
    <property type="project" value="InterPro"/>
</dbReference>
<organism evidence="3 4">
    <name type="scientific">Otus sunia</name>
    <name type="common">Oriental scops-owl</name>
    <dbReference type="NCBI Taxonomy" id="257818"/>
    <lineage>
        <taxon>Eukaryota</taxon>
        <taxon>Metazoa</taxon>
        <taxon>Chordata</taxon>
        <taxon>Craniata</taxon>
        <taxon>Vertebrata</taxon>
        <taxon>Euteleostomi</taxon>
        <taxon>Archelosauria</taxon>
        <taxon>Archosauria</taxon>
        <taxon>Dinosauria</taxon>
        <taxon>Saurischia</taxon>
        <taxon>Theropoda</taxon>
        <taxon>Coelurosauria</taxon>
        <taxon>Aves</taxon>
        <taxon>Neognathae</taxon>
        <taxon>Neoaves</taxon>
        <taxon>Telluraves</taxon>
        <taxon>Strigiformes</taxon>
        <taxon>Strigidae</taxon>
        <taxon>Otus</taxon>
    </lineage>
</organism>